<evidence type="ECO:0000256" key="3">
    <source>
        <dbReference type="ARBA" id="ARBA00022896"/>
    </source>
</evidence>
<dbReference type="GO" id="GO:0005783">
    <property type="term" value="C:endoplasmic reticulum"/>
    <property type="evidence" value="ECO:0007669"/>
    <property type="project" value="InterPro"/>
</dbReference>
<dbReference type="Gene3D" id="2.60.120.620">
    <property type="entry name" value="q2cbj1_9rhob like domain"/>
    <property type="match status" value="1"/>
</dbReference>
<gene>
    <name evidence="10" type="ORF">DGUA_6G007634</name>
</gene>
<evidence type="ECO:0000256" key="7">
    <source>
        <dbReference type="SAM" id="Coils"/>
    </source>
</evidence>
<keyword evidence="8" id="KW-0732">Signal</keyword>
<comment type="cofactor">
    <cofactor evidence="1">
        <name>L-ascorbate</name>
        <dbReference type="ChEBI" id="CHEBI:38290"/>
    </cofactor>
</comment>
<organism evidence="10 11">
    <name type="scientific">Drosophila guanche</name>
    <name type="common">Fruit fly</name>
    <dbReference type="NCBI Taxonomy" id="7266"/>
    <lineage>
        <taxon>Eukaryota</taxon>
        <taxon>Metazoa</taxon>
        <taxon>Ecdysozoa</taxon>
        <taxon>Arthropoda</taxon>
        <taxon>Hexapoda</taxon>
        <taxon>Insecta</taxon>
        <taxon>Pterygota</taxon>
        <taxon>Neoptera</taxon>
        <taxon>Endopterygota</taxon>
        <taxon>Diptera</taxon>
        <taxon>Brachycera</taxon>
        <taxon>Muscomorpha</taxon>
        <taxon>Ephydroidea</taxon>
        <taxon>Drosophilidae</taxon>
        <taxon>Drosophila</taxon>
        <taxon>Sophophora</taxon>
    </lineage>
</organism>
<dbReference type="EMBL" id="OUUW01000002">
    <property type="protein sequence ID" value="SPP77005.1"/>
    <property type="molecule type" value="Genomic_DNA"/>
</dbReference>
<dbReference type="PANTHER" id="PTHR10869:SF244">
    <property type="entry name" value="PROLYL 4-HYDROXYLASE SUBUNIT ALPHA-2"/>
    <property type="match status" value="1"/>
</dbReference>
<feature type="signal peptide" evidence="8">
    <location>
        <begin position="1"/>
        <end position="19"/>
    </location>
</feature>
<keyword evidence="5" id="KW-0560">Oxidoreductase</keyword>
<evidence type="ECO:0000256" key="1">
    <source>
        <dbReference type="ARBA" id="ARBA00001961"/>
    </source>
</evidence>
<dbReference type="InterPro" id="IPR045054">
    <property type="entry name" value="P4HA-like"/>
</dbReference>
<evidence type="ECO:0000256" key="8">
    <source>
        <dbReference type="SAM" id="SignalP"/>
    </source>
</evidence>
<proteinExistence type="predicted"/>
<dbReference type="Gene3D" id="6.10.140.1460">
    <property type="match status" value="1"/>
</dbReference>
<keyword evidence="6" id="KW-0408">Iron</keyword>
<accession>A0A3B0J5P1</accession>
<dbReference type="GO" id="GO:0005506">
    <property type="term" value="F:iron ion binding"/>
    <property type="evidence" value="ECO:0007669"/>
    <property type="project" value="InterPro"/>
</dbReference>
<sequence length="485" mass="55901">MIRFGFLLLFSALASRTHAEEARRYLEPSTFAFSVSIEAMLPLLKLKEKVVANLRSYAETLEKQLADVQLAIRMYEELQRRASLNAMNFIQQFAVLRHMHLDWVKWLTIMRPDAERLQIQILQELQPQMPTNMDIVEAMKGIQRIQYTYDMEPADIAMGKLRGRQYNFKRWGAFDTFVFGVLCQLQGYYKDADAWLKLTQDSYKRQDNPIQLAFHHWTYEHVLEYLMLANMGLGKFKTALGHAKELLVLQPQDEYIQAKAQELSTKSDEQKPEPSMPIDVNAELIKKLCRQNQSLPAGRLRCRYVRGEALLPLKMEELSLNPAISLYHDMLSDGELSIVKRLASPLLKRNKITYREIDSYTDYMATRPWQSAELSSSMHTKIDTLNRRIRHSIPGVSSIESENLQVRNFGIGGHFLEHATADKDVITALLYLSNVEQGGETYFASLNLRVPPQKGSLLVWQRTGDSQIECPVIVGNKWVATKRIQ</sequence>
<feature type="coiled-coil region" evidence="7">
    <location>
        <begin position="51"/>
        <end position="81"/>
    </location>
</feature>
<reference evidence="11" key="1">
    <citation type="submission" date="2018-01" db="EMBL/GenBank/DDBJ databases">
        <authorList>
            <person name="Alioto T."/>
            <person name="Alioto T."/>
        </authorList>
    </citation>
    <scope>NUCLEOTIDE SEQUENCE [LARGE SCALE GENOMIC DNA]</scope>
</reference>
<evidence type="ECO:0000256" key="2">
    <source>
        <dbReference type="ARBA" id="ARBA00022723"/>
    </source>
</evidence>
<name>A0A3B0J5P1_DROGU</name>
<dbReference type="InterPro" id="IPR011990">
    <property type="entry name" value="TPR-like_helical_dom_sf"/>
</dbReference>
<dbReference type="InterPro" id="IPR013547">
    <property type="entry name" value="P4H_N"/>
</dbReference>
<keyword evidence="2" id="KW-0479">Metal-binding</keyword>
<dbReference type="SMART" id="SM00702">
    <property type="entry name" value="P4Hc"/>
    <property type="match status" value="1"/>
</dbReference>
<dbReference type="OrthoDB" id="420380at2759"/>
<keyword evidence="7" id="KW-0175">Coiled coil</keyword>
<dbReference type="Proteomes" id="UP000268350">
    <property type="component" value="Unassembled WGS sequence"/>
</dbReference>
<keyword evidence="11" id="KW-1185">Reference proteome</keyword>
<dbReference type="InterPro" id="IPR006620">
    <property type="entry name" value="Pro_4_hyd_alph"/>
</dbReference>
<evidence type="ECO:0000256" key="4">
    <source>
        <dbReference type="ARBA" id="ARBA00022964"/>
    </source>
</evidence>
<feature type="chain" id="PRO_5017221463" evidence="8">
    <location>
        <begin position="20"/>
        <end position="485"/>
    </location>
</feature>
<dbReference type="Pfam" id="PF08336">
    <property type="entry name" value="P4Ha_N"/>
    <property type="match status" value="1"/>
</dbReference>
<evidence type="ECO:0000313" key="10">
    <source>
        <dbReference type="EMBL" id="SPP77005.1"/>
    </source>
</evidence>
<dbReference type="AlphaFoldDB" id="A0A3B0J5P1"/>
<keyword evidence="3" id="KW-0847">Vitamin C</keyword>
<dbReference type="GO" id="GO:0004656">
    <property type="term" value="F:procollagen-proline 4-dioxygenase activity"/>
    <property type="evidence" value="ECO:0007669"/>
    <property type="project" value="InterPro"/>
</dbReference>
<protein>
    <submittedName>
        <fullName evidence="10">Blast:Prolyl 4-hydroxylase subunit alpha-1</fullName>
    </submittedName>
</protein>
<dbReference type="PANTHER" id="PTHR10869">
    <property type="entry name" value="PROLYL 4-HYDROXYLASE ALPHA SUBUNIT"/>
    <property type="match status" value="1"/>
</dbReference>
<feature type="domain" description="Prolyl 4-hydroxylase alpha subunit" evidence="9">
    <location>
        <begin position="322"/>
        <end position="485"/>
    </location>
</feature>
<dbReference type="GO" id="GO:0031418">
    <property type="term" value="F:L-ascorbic acid binding"/>
    <property type="evidence" value="ECO:0007669"/>
    <property type="project" value="UniProtKB-KW"/>
</dbReference>
<dbReference type="OMA" id="RMEYPAK"/>
<evidence type="ECO:0000256" key="6">
    <source>
        <dbReference type="ARBA" id="ARBA00023004"/>
    </source>
</evidence>
<evidence type="ECO:0000313" key="11">
    <source>
        <dbReference type="Proteomes" id="UP000268350"/>
    </source>
</evidence>
<evidence type="ECO:0000256" key="5">
    <source>
        <dbReference type="ARBA" id="ARBA00023002"/>
    </source>
</evidence>
<evidence type="ECO:0000259" key="9">
    <source>
        <dbReference type="SMART" id="SM00702"/>
    </source>
</evidence>
<dbReference type="Gene3D" id="1.25.40.10">
    <property type="entry name" value="Tetratricopeptide repeat domain"/>
    <property type="match status" value="1"/>
</dbReference>
<keyword evidence="4" id="KW-0223">Dioxygenase</keyword>